<proteinExistence type="predicted"/>
<evidence type="ECO:0000256" key="2">
    <source>
        <dbReference type="ARBA" id="ARBA00022741"/>
    </source>
</evidence>
<dbReference type="GO" id="GO:0003677">
    <property type="term" value="F:DNA binding"/>
    <property type="evidence" value="ECO:0007669"/>
    <property type="project" value="UniProtKB-KW"/>
</dbReference>
<organism evidence="11 12">
    <name type="scientific">candidate division KSB3 bacterium</name>
    <dbReference type="NCBI Taxonomy" id="2044937"/>
    <lineage>
        <taxon>Bacteria</taxon>
        <taxon>candidate division KSB3</taxon>
    </lineage>
</organism>
<keyword evidence="6" id="KW-0269">Exonuclease</keyword>
<evidence type="ECO:0000313" key="11">
    <source>
        <dbReference type="EMBL" id="MBD3324491.1"/>
    </source>
</evidence>
<evidence type="ECO:0000256" key="9">
    <source>
        <dbReference type="ARBA" id="ARBA00023204"/>
    </source>
</evidence>
<dbReference type="GO" id="GO:0006281">
    <property type="term" value="P:DNA repair"/>
    <property type="evidence" value="ECO:0007669"/>
    <property type="project" value="UniProtKB-KW"/>
</dbReference>
<dbReference type="InterPro" id="IPR014017">
    <property type="entry name" value="DNA_helicase_UvrD-like_C"/>
</dbReference>
<dbReference type="Proteomes" id="UP000649604">
    <property type="component" value="Unassembled WGS sequence"/>
</dbReference>
<protein>
    <recommendedName>
        <fullName evidence="10">UvrD-like helicase C-terminal domain-containing protein</fullName>
    </recommendedName>
</protein>
<dbReference type="Gene3D" id="3.40.50.300">
    <property type="entry name" value="P-loop containing nucleotide triphosphate hydrolases"/>
    <property type="match status" value="2"/>
</dbReference>
<comment type="caution">
    <text evidence="11">The sequence shown here is derived from an EMBL/GenBank/DDBJ whole genome shotgun (WGS) entry which is preliminary data.</text>
</comment>
<dbReference type="PANTHER" id="PTHR30591:SF1">
    <property type="entry name" value="RECBCD ENZYME SUBUNIT RECC"/>
    <property type="match status" value="1"/>
</dbReference>
<dbReference type="EMBL" id="WJJP01000243">
    <property type="protein sequence ID" value="MBD3324491.1"/>
    <property type="molecule type" value="Genomic_DNA"/>
</dbReference>
<evidence type="ECO:0000256" key="1">
    <source>
        <dbReference type="ARBA" id="ARBA00022722"/>
    </source>
</evidence>
<keyword evidence="3" id="KW-0227">DNA damage</keyword>
<feature type="non-terminal residue" evidence="11">
    <location>
        <position position="1"/>
    </location>
</feature>
<sequence length="1160" mass="131452">VQAMPVVTVLYGPAYDGKNAAAFAPCLQALRRHEGETCLYVVRSEVRARQLRGQILQELPGWFHLPICTFPDFIKQLYRRLPGNRRIIGDLEQALFLEESLKTCEQMYGGHFAFARFREYPGMIATIQAFLNAIRRVGIGSAQMLEARMGAKSEARRQVQAQLLTVFRLYEARLETTHSIDENGVFLEVAAAIAAPHTNLRALLPAGELDLLVLEGYYDLTPPGEQIFTALCSQYERTILTLDLPCNPYALPEASELPPHLRIFQDMVAYVRHAGLSVREFSRPASPPESCQTTDLLADARVNPQRITLTSYRDRYDEVTEIARTIRQLYRERQIRDLSEVGVTFPVIELYEHLIREIFPAFGIPFTMFQGYALDASPVTVTILRMLQVVVERYDRETLAHFFTSPLIRFDARVEAGEQAYDASASLPGLTAETYLQLDSLARLLGITGGKETWSETLRAYAQSVEDQGGIEADPVVVHHLLPLMLEFLEFMSMFDAEPSRSIDDWVDILLQGIQRLQIPARVLATEERTLRKSDLAAFQRLVQLLETFQRELTGSSHLTLKEFYDLLVTAIQKEAYYPPQALDDSVFIMGRLDTRQVRFRYLFFGGLVERDFPGQQPPYIFLSEQEAAALGLPTYRNTVQEAAYLFYLNVCNPTEHLYLSFPLREGEHDLLRSAYVERLRHALFPEDADVPLEEVHEEVRLEDRYTSSEWYQWAGAHLAAAEALPSRLNAGDTPLTPPELVLRSLQRIQGQEAVETFLKGVTAQTVRMADALSAYDGVLTSVWARHRLDGRYARHVFAVAEFDLYARCPIKFFFRRLLGLEPLPELLSEMTAVDIGLVLHRILYRFYAETSRERAPSGPGNVDRAFVRRKVESAEWMQEARRKMAALAEEELERYPFSGAFWESFRDTLLAGLEAPESSEADYQGVLAKFLEREANDADHVVPCYLEARFGMSDISDPSEAALPGYRLAAAPVTLQGTDRDGNAQSLRLRGSIDRIDLERQTPHAPRHDRLKAVIYDYKTGRTPSGPQMKSGRFFQLPLYLLAAQECLGETVDVVAGGYYQLRSPQEVSKKGYLGSQEAADQGYVQAQRGSLSDTPQAFQHLLREYADRALGIAQNIRRGRFHPTLLTPQEAGCAFCEYQQICRVETFRLRKIQPPDAA</sequence>
<dbReference type="AlphaFoldDB" id="A0A9D5JVK3"/>
<keyword evidence="8" id="KW-0238">DNA-binding</keyword>
<evidence type="ECO:0000256" key="6">
    <source>
        <dbReference type="ARBA" id="ARBA00022839"/>
    </source>
</evidence>
<evidence type="ECO:0000256" key="7">
    <source>
        <dbReference type="ARBA" id="ARBA00022840"/>
    </source>
</evidence>
<dbReference type="Gene3D" id="3.90.320.10">
    <property type="match status" value="1"/>
</dbReference>
<keyword evidence="2" id="KW-0547">Nucleotide-binding</keyword>
<dbReference type="Pfam" id="PF12705">
    <property type="entry name" value="PDDEXK_1"/>
    <property type="match status" value="1"/>
</dbReference>
<evidence type="ECO:0000256" key="5">
    <source>
        <dbReference type="ARBA" id="ARBA00022806"/>
    </source>
</evidence>
<keyword evidence="9" id="KW-0234">DNA repair</keyword>
<evidence type="ECO:0000256" key="8">
    <source>
        <dbReference type="ARBA" id="ARBA00023125"/>
    </source>
</evidence>
<feature type="domain" description="UvrD-like helicase C-terminal" evidence="10">
    <location>
        <begin position="276"/>
        <end position="597"/>
    </location>
</feature>
<dbReference type="InterPro" id="IPR027417">
    <property type="entry name" value="P-loop_NTPase"/>
</dbReference>
<reference evidence="11" key="1">
    <citation type="submission" date="2019-11" db="EMBL/GenBank/DDBJ databases">
        <title>Microbial mats filling the niche in hypersaline microbial mats.</title>
        <authorList>
            <person name="Wong H.L."/>
            <person name="Macleod F.I."/>
            <person name="White R.A. III"/>
            <person name="Burns B.P."/>
        </authorList>
    </citation>
    <scope>NUCLEOTIDE SEQUENCE</scope>
    <source>
        <strain evidence="11">Rbin_158</strain>
    </source>
</reference>
<keyword evidence="4" id="KW-0378">Hydrolase</keyword>
<dbReference type="PANTHER" id="PTHR30591">
    <property type="entry name" value="RECBCD ENZYME SUBUNIT RECC"/>
    <property type="match status" value="1"/>
</dbReference>
<gene>
    <name evidence="11" type="ORF">GF339_07890</name>
</gene>
<keyword evidence="5" id="KW-0347">Helicase</keyword>
<dbReference type="GO" id="GO:0004527">
    <property type="term" value="F:exonuclease activity"/>
    <property type="evidence" value="ECO:0007669"/>
    <property type="project" value="UniProtKB-KW"/>
</dbReference>
<name>A0A9D5JVK3_9BACT</name>
<evidence type="ECO:0000313" key="12">
    <source>
        <dbReference type="Proteomes" id="UP000649604"/>
    </source>
</evidence>
<evidence type="ECO:0000256" key="3">
    <source>
        <dbReference type="ARBA" id="ARBA00022763"/>
    </source>
</evidence>
<dbReference type="GO" id="GO:0005524">
    <property type="term" value="F:ATP binding"/>
    <property type="evidence" value="ECO:0007669"/>
    <property type="project" value="UniProtKB-KW"/>
</dbReference>
<dbReference type="GO" id="GO:0006310">
    <property type="term" value="P:DNA recombination"/>
    <property type="evidence" value="ECO:0007669"/>
    <property type="project" value="TreeGrafter"/>
</dbReference>
<evidence type="ECO:0000259" key="10">
    <source>
        <dbReference type="PROSITE" id="PS51217"/>
    </source>
</evidence>
<keyword evidence="7" id="KW-0067">ATP-binding</keyword>
<dbReference type="InterPro" id="IPR011604">
    <property type="entry name" value="PDDEXK-like_dom_sf"/>
</dbReference>
<keyword evidence="1" id="KW-0540">Nuclease</keyword>
<dbReference type="SUPFAM" id="SSF52540">
    <property type="entry name" value="P-loop containing nucleoside triphosphate hydrolases"/>
    <property type="match status" value="1"/>
</dbReference>
<dbReference type="GO" id="GO:0004386">
    <property type="term" value="F:helicase activity"/>
    <property type="evidence" value="ECO:0007669"/>
    <property type="project" value="UniProtKB-KW"/>
</dbReference>
<dbReference type="PROSITE" id="PS51217">
    <property type="entry name" value="UVRD_HELICASE_CTER"/>
    <property type="match status" value="1"/>
</dbReference>
<evidence type="ECO:0000256" key="4">
    <source>
        <dbReference type="ARBA" id="ARBA00022801"/>
    </source>
</evidence>
<accession>A0A9D5JVK3</accession>
<dbReference type="InterPro" id="IPR038726">
    <property type="entry name" value="PDDEXK_AddAB-type"/>
</dbReference>